<reference evidence="6 7" key="1">
    <citation type="submission" date="2019-03" db="EMBL/GenBank/DDBJ databases">
        <title>Sequencing 23 genomes of Wallemia ichthyophaga.</title>
        <authorList>
            <person name="Gostincar C."/>
        </authorList>
    </citation>
    <scope>NUCLEOTIDE SEQUENCE [LARGE SCALE GENOMIC DNA]</scope>
    <source>
        <strain evidence="6 7">EXF-5753</strain>
    </source>
</reference>
<keyword evidence="4" id="KW-0539">Nucleus</keyword>
<dbReference type="GO" id="GO:0030686">
    <property type="term" value="C:90S preribosome"/>
    <property type="evidence" value="ECO:0007669"/>
    <property type="project" value="InterPro"/>
</dbReference>
<dbReference type="AlphaFoldDB" id="A0A4T0FWE2"/>
<feature type="compositionally biased region" description="Basic residues" evidence="5">
    <location>
        <begin position="63"/>
        <end position="72"/>
    </location>
</feature>
<evidence type="ECO:0000313" key="6">
    <source>
        <dbReference type="EMBL" id="TIA92104.1"/>
    </source>
</evidence>
<dbReference type="EMBL" id="SPNW01000008">
    <property type="protein sequence ID" value="TIA92104.1"/>
    <property type="molecule type" value="Genomic_DNA"/>
</dbReference>
<evidence type="ECO:0000256" key="3">
    <source>
        <dbReference type="ARBA" id="ARBA00021321"/>
    </source>
</evidence>
<evidence type="ECO:0000256" key="2">
    <source>
        <dbReference type="ARBA" id="ARBA00011022"/>
    </source>
</evidence>
<comment type="subcellular location">
    <subcellularLocation>
        <location evidence="1">Nucleus</location>
        <location evidence="1">Nucleolus</location>
    </subcellularLocation>
</comment>
<proteinExistence type="inferred from homology"/>
<dbReference type="Pfam" id="PF15341">
    <property type="entry name" value="SLX9"/>
    <property type="match status" value="1"/>
</dbReference>
<gene>
    <name evidence="6" type="ORF">E3P99_00705</name>
</gene>
<keyword evidence="7" id="KW-1185">Reference proteome</keyword>
<feature type="region of interest" description="Disordered" evidence="5">
    <location>
        <begin position="32"/>
        <end position="195"/>
    </location>
</feature>
<feature type="compositionally biased region" description="Polar residues" evidence="5">
    <location>
        <begin position="181"/>
        <end position="195"/>
    </location>
</feature>
<evidence type="ECO:0000256" key="1">
    <source>
        <dbReference type="ARBA" id="ARBA00004604"/>
    </source>
</evidence>
<evidence type="ECO:0000313" key="7">
    <source>
        <dbReference type="Proteomes" id="UP000310189"/>
    </source>
</evidence>
<name>A0A4T0FWE2_9BASI</name>
<dbReference type="GO" id="GO:0030688">
    <property type="term" value="C:preribosome, small subunit precursor"/>
    <property type="evidence" value="ECO:0007669"/>
    <property type="project" value="InterPro"/>
</dbReference>
<comment type="caution">
    <text evidence="6">The sequence shown here is derived from an EMBL/GenBank/DDBJ whole genome shotgun (WGS) entry which is preliminary data.</text>
</comment>
<dbReference type="OrthoDB" id="2506208at2759"/>
<feature type="compositionally biased region" description="Low complexity" evidence="5">
    <location>
        <begin position="126"/>
        <end position="139"/>
    </location>
</feature>
<comment type="similarity">
    <text evidence="2">Belongs to the SLX9 family.</text>
</comment>
<organism evidence="6 7">
    <name type="scientific">Wallemia hederae</name>
    <dbReference type="NCBI Taxonomy" id="1540922"/>
    <lineage>
        <taxon>Eukaryota</taxon>
        <taxon>Fungi</taxon>
        <taxon>Dikarya</taxon>
        <taxon>Basidiomycota</taxon>
        <taxon>Wallemiomycotina</taxon>
        <taxon>Wallemiomycetes</taxon>
        <taxon>Wallemiales</taxon>
        <taxon>Wallemiaceae</taxon>
        <taxon>Wallemia</taxon>
    </lineage>
</organism>
<feature type="compositionally biased region" description="Basic and acidic residues" evidence="5">
    <location>
        <begin position="37"/>
        <end position="49"/>
    </location>
</feature>
<evidence type="ECO:0000256" key="5">
    <source>
        <dbReference type="SAM" id="MobiDB-lite"/>
    </source>
</evidence>
<evidence type="ECO:0000256" key="4">
    <source>
        <dbReference type="ARBA" id="ARBA00023242"/>
    </source>
</evidence>
<sequence length="195" mass="22520">MMGAIEEAWLEQLQSWWAGELRKLLSLTSLQVKSSKPAKDTKNRSKLSDQVKASIKTREFSKSHQKRMKKKEKQQLNVDLNELDQGLLDVSQETTQEEPVAANSAQDKQQQQRKKLEEAANKTSNKPLTQKQKQKALQLESKRLPQILNHPQYSKDPFGTLKQHAQNMLNQRADVDKTQKQKQNPSNQDETMMQE</sequence>
<dbReference type="GO" id="GO:0005730">
    <property type="term" value="C:nucleolus"/>
    <property type="evidence" value="ECO:0007669"/>
    <property type="project" value="UniProtKB-SubCell"/>
</dbReference>
<dbReference type="GO" id="GO:0000462">
    <property type="term" value="P:maturation of SSU-rRNA from tricistronic rRNA transcript (SSU-rRNA, 5.8S rRNA, LSU-rRNA)"/>
    <property type="evidence" value="ECO:0007669"/>
    <property type="project" value="InterPro"/>
</dbReference>
<dbReference type="InterPro" id="IPR028160">
    <property type="entry name" value="Slx9-like"/>
</dbReference>
<accession>A0A4T0FWE2</accession>
<dbReference type="Proteomes" id="UP000310189">
    <property type="component" value="Unassembled WGS sequence"/>
</dbReference>
<protein>
    <recommendedName>
        <fullName evidence="3">Ribosome biogenesis protein SLX9</fullName>
    </recommendedName>
</protein>